<name>A0ABX2FFH2_9PSEU</name>
<evidence type="ECO:0000313" key="1">
    <source>
        <dbReference type="EMBL" id="NRN70146.1"/>
    </source>
</evidence>
<dbReference type="Proteomes" id="UP000763557">
    <property type="component" value="Unassembled WGS sequence"/>
</dbReference>
<accession>A0ABX2FFH2</accession>
<comment type="caution">
    <text evidence="1">The sequence shown here is derived from an EMBL/GenBank/DDBJ whole genome shotgun (WGS) entry which is preliminary data.</text>
</comment>
<dbReference type="EMBL" id="JAAATY010000034">
    <property type="protein sequence ID" value="NRN70146.1"/>
    <property type="molecule type" value="Genomic_DNA"/>
</dbReference>
<protein>
    <submittedName>
        <fullName evidence="1">Uncharacterized protein</fullName>
    </submittedName>
</protein>
<gene>
    <name evidence="1" type="ORF">GC106_74110</name>
</gene>
<evidence type="ECO:0000313" key="2">
    <source>
        <dbReference type="Proteomes" id="UP000763557"/>
    </source>
</evidence>
<organism evidence="1 2">
    <name type="scientific">Kibdelosporangium persicum</name>
    <dbReference type="NCBI Taxonomy" id="2698649"/>
    <lineage>
        <taxon>Bacteria</taxon>
        <taxon>Bacillati</taxon>
        <taxon>Actinomycetota</taxon>
        <taxon>Actinomycetes</taxon>
        <taxon>Pseudonocardiales</taxon>
        <taxon>Pseudonocardiaceae</taxon>
        <taxon>Kibdelosporangium</taxon>
    </lineage>
</organism>
<proteinExistence type="predicted"/>
<sequence length="77" mass="8705">MWILGTMDAQLFTLTNAENPNQVFAWGMQITAGDDVEAVVYRRDPITRRTMFGVHNSAEDALARYGGSRDLALQWEN</sequence>
<keyword evidence="2" id="KW-1185">Reference proteome</keyword>
<reference evidence="1 2" key="1">
    <citation type="submission" date="2020-01" db="EMBL/GenBank/DDBJ databases">
        <title>Kibdelosporangium persica a novel Actinomycetes from a hot desert in Iran.</title>
        <authorList>
            <person name="Safaei N."/>
            <person name="Zaburannyi N."/>
            <person name="Mueller R."/>
            <person name="Wink J."/>
        </authorList>
    </citation>
    <scope>NUCLEOTIDE SEQUENCE [LARGE SCALE GENOMIC DNA]</scope>
    <source>
        <strain evidence="1 2">4NS15</strain>
    </source>
</reference>